<proteinExistence type="predicted"/>
<dbReference type="SUPFAM" id="SSF52058">
    <property type="entry name" value="L domain-like"/>
    <property type="match status" value="1"/>
</dbReference>
<dbReference type="InterPro" id="IPR050216">
    <property type="entry name" value="LRR_domain-containing"/>
</dbReference>
<dbReference type="GeneTree" id="ENSGT00940000164558"/>
<protein>
    <recommendedName>
        <fullName evidence="5">Leucine rich repeat containing 30a</fullName>
    </recommendedName>
</protein>
<evidence type="ECO:0000313" key="3">
    <source>
        <dbReference type="Ensembl" id="ENSGACP00000041422.1"/>
    </source>
</evidence>
<dbReference type="Gene3D" id="3.80.10.10">
    <property type="entry name" value="Ribonuclease Inhibitor"/>
    <property type="match status" value="2"/>
</dbReference>
<name>A0AAQ4PRQ6_GASAC</name>
<sequence length="354" mass="40278">MGEYGNIWALITTEKHLAWSLRSNLLRSKKARRWQVGGYMGGAVCRQEGKEEKRRSQVRDESLTSTDRIRCFTFRQFGFNVLSLARRGIKDLPEELWELSELEKLNLSLNRLKVLPPQLALLSNLVVLNLWGNQLSRLPAEIGQLKRLRVLFAYRNRLSDVPEELGACTQLEDPGSGVWKLLRELQRILLRVVLRIHLVLSLNNNQLSSLPESLSKLTRLRKLNLSQNHMALLPGCIYNMKALVFLHLACNCLENLAENIQNLAELKILIVEGNSLHSLPKALCCLTRLELLNLDFNDIKDVPQELHQLSHLEKLACHPLDKGLHIVHNPLIKPVKEVLEGGGLSALFNYLRAG</sequence>
<dbReference type="GO" id="GO:0005737">
    <property type="term" value="C:cytoplasm"/>
    <property type="evidence" value="ECO:0007669"/>
    <property type="project" value="TreeGrafter"/>
</dbReference>
<evidence type="ECO:0008006" key="5">
    <source>
        <dbReference type="Google" id="ProtNLM"/>
    </source>
</evidence>
<dbReference type="PANTHER" id="PTHR48051:SF1">
    <property type="entry name" value="RAS SUPPRESSOR PROTEIN 1"/>
    <property type="match status" value="1"/>
</dbReference>
<keyword evidence="1" id="KW-0433">Leucine-rich repeat</keyword>
<keyword evidence="4" id="KW-1185">Reference proteome</keyword>
<dbReference type="Pfam" id="PF13855">
    <property type="entry name" value="LRR_8"/>
    <property type="match status" value="1"/>
</dbReference>
<dbReference type="Ensembl" id="ENSGACT00000040433.1">
    <property type="protein sequence ID" value="ENSGACP00000041422.1"/>
    <property type="gene ID" value="ENSGACG00000001159.2"/>
</dbReference>
<keyword evidence="2" id="KW-0677">Repeat</keyword>
<reference evidence="3" key="2">
    <citation type="submission" date="2025-08" db="UniProtKB">
        <authorList>
            <consortium name="Ensembl"/>
        </authorList>
    </citation>
    <scope>IDENTIFICATION</scope>
</reference>
<evidence type="ECO:0000256" key="2">
    <source>
        <dbReference type="ARBA" id="ARBA00022737"/>
    </source>
</evidence>
<dbReference type="InterPro" id="IPR003591">
    <property type="entry name" value="Leu-rich_rpt_typical-subtyp"/>
</dbReference>
<reference evidence="3 4" key="1">
    <citation type="journal article" date="2021" name="G3 (Bethesda)">
        <title>Improved contiguity of the threespine stickleback genome using long-read sequencing.</title>
        <authorList>
            <person name="Nath S."/>
            <person name="Shaw D.E."/>
            <person name="White M.A."/>
        </authorList>
    </citation>
    <scope>NUCLEOTIDE SEQUENCE [LARGE SCALE GENOMIC DNA]</scope>
    <source>
        <strain evidence="3 4">Lake Benthic</strain>
    </source>
</reference>
<evidence type="ECO:0000256" key="1">
    <source>
        <dbReference type="ARBA" id="ARBA00022614"/>
    </source>
</evidence>
<dbReference type="SMART" id="SM00369">
    <property type="entry name" value="LRR_TYP"/>
    <property type="match status" value="8"/>
</dbReference>
<evidence type="ECO:0000313" key="4">
    <source>
        <dbReference type="Proteomes" id="UP000007635"/>
    </source>
</evidence>
<dbReference type="Proteomes" id="UP000007635">
    <property type="component" value="Chromosome XXI"/>
</dbReference>
<dbReference type="InterPro" id="IPR032675">
    <property type="entry name" value="LRR_dom_sf"/>
</dbReference>
<dbReference type="PROSITE" id="PS51450">
    <property type="entry name" value="LRR"/>
    <property type="match status" value="2"/>
</dbReference>
<dbReference type="PANTHER" id="PTHR48051">
    <property type="match status" value="1"/>
</dbReference>
<reference evidence="3" key="3">
    <citation type="submission" date="2025-09" db="UniProtKB">
        <authorList>
            <consortium name="Ensembl"/>
        </authorList>
    </citation>
    <scope>IDENTIFICATION</scope>
</reference>
<organism evidence="3 4">
    <name type="scientific">Gasterosteus aculeatus aculeatus</name>
    <name type="common">three-spined stickleback</name>
    <dbReference type="NCBI Taxonomy" id="481459"/>
    <lineage>
        <taxon>Eukaryota</taxon>
        <taxon>Metazoa</taxon>
        <taxon>Chordata</taxon>
        <taxon>Craniata</taxon>
        <taxon>Vertebrata</taxon>
        <taxon>Euteleostomi</taxon>
        <taxon>Actinopterygii</taxon>
        <taxon>Neopterygii</taxon>
        <taxon>Teleostei</taxon>
        <taxon>Neoteleostei</taxon>
        <taxon>Acanthomorphata</taxon>
        <taxon>Eupercaria</taxon>
        <taxon>Perciformes</taxon>
        <taxon>Cottioidei</taxon>
        <taxon>Gasterosteales</taxon>
        <taxon>Gasterosteidae</taxon>
        <taxon>Gasterosteus</taxon>
    </lineage>
</organism>
<dbReference type="InterPro" id="IPR001611">
    <property type="entry name" value="Leu-rich_rpt"/>
</dbReference>
<dbReference type="SMART" id="SM00364">
    <property type="entry name" value="LRR_BAC"/>
    <property type="match status" value="5"/>
</dbReference>
<dbReference type="AlphaFoldDB" id="A0AAQ4PRQ6"/>
<accession>A0AAQ4PRQ6</accession>